<dbReference type="InterPro" id="IPR008928">
    <property type="entry name" value="6-hairpin_glycosidase_sf"/>
</dbReference>
<organism evidence="2 3">
    <name type="scientific">Aspergillus cavernicola</name>
    <dbReference type="NCBI Taxonomy" id="176166"/>
    <lineage>
        <taxon>Eukaryota</taxon>
        <taxon>Fungi</taxon>
        <taxon>Dikarya</taxon>
        <taxon>Ascomycota</taxon>
        <taxon>Pezizomycotina</taxon>
        <taxon>Eurotiomycetes</taxon>
        <taxon>Eurotiomycetidae</taxon>
        <taxon>Eurotiales</taxon>
        <taxon>Aspergillaceae</taxon>
        <taxon>Aspergillus</taxon>
        <taxon>Aspergillus subgen. Nidulantes</taxon>
    </lineage>
</organism>
<dbReference type="Gene3D" id="1.50.10.10">
    <property type="match status" value="1"/>
</dbReference>
<dbReference type="SUPFAM" id="SSF48208">
    <property type="entry name" value="Six-hairpin glycosidases"/>
    <property type="match status" value="1"/>
</dbReference>
<dbReference type="PANTHER" id="PTHR34987">
    <property type="entry name" value="C, PUTATIVE (AFU_ORTHOLOGUE AFUA_3G02880)-RELATED"/>
    <property type="match status" value="1"/>
</dbReference>
<dbReference type="Gene3D" id="2.60.420.10">
    <property type="entry name" value="Maltose phosphorylase, domain 3"/>
    <property type="match status" value="1"/>
</dbReference>
<feature type="domain" description="Alpha-L-rhamnosidase six-hairpin glycosidase" evidence="1">
    <location>
        <begin position="385"/>
        <end position="703"/>
    </location>
</feature>
<dbReference type="Gene3D" id="2.60.120.260">
    <property type="entry name" value="Galactose-binding domain-like"/>
    <property type="match status" value="2"/>
</dbReference>
<keyword evidence="3" id="KW-1185">Reference proteome</keyword>
<dbReference type="InterPro" id="IPR012341">
    <property type="entry name" value="6hp_glycosidase-like_sf"/>
</dbReference>
<accession>A0ABR4I807</accession>
<proteinExistence type="predicted"/>
<dbReference type="EMBL" id="JBFXLS010000049">
    <property type="protein sequence ID" value="KAL2823845.1"/>
    <property type="molecule type" value="Genomic_DNA"/>
</dbReference>
<comment type="caution">
    <text evidence="2">The sequence shown here is derived from an EMBL/GenBank/DDBJ whole genome shotgun (WGS) entry which is preliminary data.</text>
</comment>
<sequence length="792" mass="89850">MTAHWSESVPWIWSPDWDDTSSVARILQFRKCFEIDTIPVRCLVHVSADTRYRLFINGQSMCFGPAKSTLAEWNYETVDIGPFCTLGLNVIAARVLRYSPRQPGTMSFIRGPIPGFILYSEDLHISTDRQWLCKADEAVQILSPKQSNPALGPPLLLVNEKVDGVLEDCGWTERDYDDTNWTVAVKSTLKSPMVPVLEPRILVQRTIPLLPELPGRFSEAVTHQGTTAKEAGRWTGLVQSDHLLRIGSNSEVSVILDAAILTTAFLELQFQGGAGSKIRIRCAECFETPDPDNPNPLARKKGDRTDSTGVLVGYEDFYTVSATADMHSQIRYEPFWFRTFRYVELQVQTADMPLCIQKLTYRSTHYPLEVTTTFSHFPTNEAAKQWEVSLNTLRNCMHETYEDCPYYEQNQFAMDARLQILFTYQLSHDDRLARKCMQEFYASRRPDGLIETHFPAPFPVVNIPFFSLYWILMVYDHMMYIGDKSLLRRYLGTIDGILDHFDQRVGKDGLVGRFAWDVWPFVDWTSEWTLGKGDFRKLAVPPAYHRTGVITYSSLIYAYALQKAASVSEFVGRYDTAAEYTGRAANLNRAVVQKCFRTGFFVDGPDSPVEERSQHAQVFAVLSGALTGVAAQAVLQRALTDPSFARCSYAMSFYVFEAARKIGIYDQLRERLMEPWRDMISLNLTTWAESAAMPRSDCHGWSAVPIHDFVANVVGLRPAAPGFAAIRFEPRPEYWEKMKGTFAVGSGTVAVSWGPGEPIQLTSNFDTRVKFWDRKGRASMHEARKNQPLIFT</sequence>
<dbReference type="PANTHER" id="PTHR34987:SF2">
    <property type="entry name" value="B, PUTATIVE (AFU_ORTHOLOGUE AFUA_7G05040)-RELATED"/>
    <property type="match status" value="1"/>
</dbReference>
<dbReference type="Pfam" id="PF17389">
    <property type="entry name" value="Bac_rhamnosid6H"/>
    <property type="match status" value="1"/>
</dbReference>
<dbReference type="InterPro" id="IPR035396">
    <property type="entry name" value="Bac_rhamnosid6H"/>
</dbReference>
<evidence type="ECO:0000313" key="2">
    <source>
        <dbReference type="EMBL" id="KAL2823845.1"/>
    </source>
</evidence>
<evidence type="ECO:0000259" key="1">
    <source>
        <dbReference type="Pfam" id="PF17389"/>
    </source>
</evidence>
<dbReference type="Proteomes" id="UP001610335">
    <property type="component" value="Unassembled WGS sequence"/>
</dbReference>
<name>A0ABR4I807_9EURO</name>
<reference evidence="2 3" key="1">
    <citation type="submission" date="2024-07" db="EMBL/GenBank/DDBJ databases">
        <title>Section-level genome sequencing and comparative genomics of Aspergillus sections Usti and Cavernicolus.</title>
        <authorList>
            <consortium name="Lawrence Berkeley National Laboratory"/>
            <person name="Nybo J.L."/>
            <person name="Vesth T.C."/>
            <person name="Theobald S."/>
            <person name="Frisvad J.C."/>
            <person name="Larsen T.O."/>
            <person name="Kjaerboelling I."/>
            <person name="Rothschild-Mancinelli K."/>
            <person name="Lyhne E.K."/>
            <person name="Kogle M.E."/>
            <person name="Barry K."/>
            <person name="Clum A."/>
            <person name="Na H."/>
            <person name="Ledsgaard L."/>
            <person name="Lin J."/>
            <person name="Lipzen A."/>
            <person name="Kuo A."/>
            <person name="Riley R."/>
            <person name="Mondo S."/>
            <person name="LaButti K."/>
            <person name="Haridas S."/>
            <person name="Pangalinan J."/>
            <person name="Salamov A.A."/>
            <person name="Simmons B.A."/>
            <person name="Magnuson J.K."/>
            <person name="Chen J."/>
            <person name="Drula E."/>
            <person name="Henrissat B."/>
            <person name="Wiebenga A."/>
            <person name="Lubbers R.J."/>
            <person name="Gomes A.C."/>
            <person name="Makela M.R."/>
            <person name="Stajich J."/>
            <person name="Grigoriev I.V."/>
            <person name="Mortensen U.H."/>
            <person name="De vries R.P."/>
            <person name="Baker S.E."/>
            <person name="Andersen M.R."/>
        </authorList>
    </citation>
    <scope>NUCLEOTIDE SEQUENCE [LARGE SCALE GENOMIC DNA]</scope>
    <source>
        <strain evidence="2 3">CBS 600.67</strain>
    </source>
</reference>
<evidence type="ECO:0000313" key="3">
    <source>
        <dbReference type="Proteomes" id="UP001610335"/>
    </source>
</evidence>
<protein>
    <submittedName>
        <fullName evidence="2">Six-hairpin glycosidase-like protein</fullName>
    </submittedName>
</protein>
<gene>
    <name evidence="2" type="ORF">BDW59DRAFT_180486</name>
</gene>